<dbReference type="GO" id="GO:0004672">
    <property type="term" value="F:protein kinase activity"/>
    <property type="evidence" value="ECO:0007669"/>
    <property type="project" value="InterPro"/>
</dbReference>
<dbReference type="AlphaFoldDB" id="A0A9P6LTX3"/>
<keyword evidence="1 2" id="KW-0103">Bromodomain</keyword>
<evidence type="ECO:0008006" key="8">
    <source>
        <dbReference type="Google" id="ProtNLM"/>
    </source>
</evidence>
<evidence type="ECO:0000256" key="2">
    <source>
        <dbReference type="PROSITE-ProRule" id="PRU00035"/>
    </source>
</evidence>
<feature type="compositionally biased region" description="Polar residues" evidence="3">
    <location>
        <begin position="172"/>
        <end position="182"/>
    </location>
</feature>
<dbReference type="PRINTS" id="PR00503">
    <property type="entry name" value="BROMODOMAIN"/>
</dbReference>
<dbReference type="SMART" id="SM00297">
    <property type="entry name" value="BROMO"/>
    <property type="match status" value="1"/>
</dbReference>
<dbReference type="GO" id="GO:0005524">
    <property type="term" value="F:ATP binding"/>
    <property type="evidence" value="ECO:0007669"/>
    <property type="project" value="InterPro"/>
</dbReference>
<dbReference type="OrthoDB" id="4062651at2759"/>
<proteinExistence type="predicted"/>
<dbReference type="Pfam" id="PF00439">
    <property type="entry name" value="Bromodomain"/>
    <property type="match status" value="2"/>
</dbReference>
<feature type="compositionally biased region" description="Polar residues" evidence="3">
    <location>
        <begin position="151"/>
        <end position="165"/>
    </location>
</feature>
<dbReference type="Proteomes" id="UP000749646">
    <property type="component" value="Unassembled WGS sequence"/>
</dbReference>
<comment type="caution">
    <text evidence="6">The sequence shown here is derived from an EMBL/GenBank/DDBJ whole genome shotgun (WGS) entry which is preliminary data.</text>
</comment>
<feature type="compositionally biased region" description="Low complexity" evidence="3">
    <location>
        <begin position="686"/>
        <end position="713"/>
    </location>
</feature>
<dbReference type="PROSITE" id="PS50011">
    <property type="entry name" value="PROTEIN_KINASE_DOM"/>
    <property type="match status" value="1"/>
</dbReference>
<dbReference type="InterPro" id="IPR036427">
    <property type="entry name" value="Bromodomain-like_sf"/>
</dbReference>
<dbReference type="SUPFAM" id="SSF56112">
    <property type="entry name" value="Protein kinase-like (PK-like)"/>
    <property type="match status" value="1"/>
</dbReference>
<feature type="compositionally biased region" description="Low complexity" evidence="3">
    <location>
        <begin position="658"/>
        <end position="678"/>
    </location>
</feature>
<sequence length="1159" mass="126733">VHQTEKSASMPSVPSSGLKIRIPRDLPNLPEAFRRRGAIRSQPGDDEETPRNGPDSSKRSYSAMMFGDRPRTSNHVASEMHSEGPKIKIIRRQPLIPGTLPPHLANAKNLAIRSWVDPGASSNPPIINSGPPSLTSASSSIMDIGIESEKSQTTQQPPTAVLSSIQKHRGQSNKSKSNSPSLTPVRIPSPVSSSADVATVLPSPASDSSRIAMATAAGSGALSNSAAVAVSVQPGPEEHSPSIGAISSATSIPDKDLDNLNPIELVRVGVGILNNLLSNTFSKSFINKVPLTITNYHLVIKKPMDLTTIEHKLWKTLDLAGANFCASTTVLTEAAEFLGMSATEGYTDLHEFERDLRKIYQNATKFNSPTHVIYKEAQAFQNAYTNLLMSYRQGKLLLNDPLPQESYRPELISVSEPGPLYLFRAHTLRELERKMTDISTDLYSCFHQPIFDISNEQIGQLSPERPRFVRMYINKNRSVLAKSRDELFARIAILSDLQVGKPYTISIASSSNSPTNGKAGGSANGGSISMVRMTAKVLIGKPIGERHDMVTVGDLDCPNAWITVACVRSMELDIEVPTKFDKGVLSKMRHEVVAYSSESKISPEHQRAFADALGLLLLTSGKVGQAYGAIGQRSTIPVPVPMAPPPVIQNGTPIPGVSTPSASIATPTTTTSPAGSGIVAIQKNDTGSSVSNSSSASTSATNNTKGSSSSKATWVDLHDQGPSGRYMVKMRILGLFKTSHRPPPASGIASVTTAPPSHLTAAPTPSTSMLLPRINVLSSQVSATSSSPTSEMESLLVPDKTMLNEQITKRGHKMLLDLKTKAKEKNVPYQRWSEIEPTLIVDTAHGLFKRIYRVRGNNDIVIQNFKEMDAESFEQRVREVACLLKLRDLAGVGQIQSVIDNEEDHLVGLSMTKYPYTLKQYATNARRHPSPCQKLCLIKDMVSAMCAIHKAGLAHRDLSEVNIMVDEDANNLLEDQSPRPHVKVIDFGKSVFVESEEVQCWSMQDEISEDELSLLPMVVLPPDHGYKLYRSILTLPRTKYDHAPLPPVDPRSEDVYSLGVLIWRTFSGKSPWNGAIEDDLKTIRYLVSSDVQIRFHLEREIVGPSSRELLLHCLTARAETRWTTQQLKDWLERPEVSAELLKEFEALGGGRKKVRKNLD</sequence>
<evidence type="ECO:0000259" key="5">
    <source>
        <dbReference type="PROSITE" id="PS50014"/>
    </source>
</evidence>
<feature type="domain" description="Bromo" evidence="5">
    <location>
        <begin position="273"/>
        <end position="374"/>
    </location>
</feature>
<dbReference type="GO" id="GO:0006325">
    <property type="term" value="P:chromatin organization"/>
    <property type="evidence" value="ECO:0007669"/>
    <property type="project" value="UniProtKB-ARBA"/>
</dbReference>
<evidence type="ECO:0000259" key="4">
    <source>
        <dbReference type="PROSITE" id="PS50011"/>
    </source>
</evidence>
<feature type="region of interest" description="Disordered" evidence="3">
    <location>
        <begin position="149"/>
        <end position="204"/>
    </location>
</feature>
<feature type="region of interest" description="Disordered" evidence="3">
    <location>
        <begin position="1"/>
        <end position="82"/>
    </location>
</feature>
<dbReference type="Gene3D" id="1.10.510.10">
    <property type="entry name" value="Transferase(Phosphotransferase) domain 1"/>
    <property type="match status" value="1"/>
</dbReference>
<reference evidence="6" key="1">
    <citation type="journal article" date="2020" name="Fungal Divers.">
        <title>Resolving the Mortierellaceae phylogeny through synthesis of multi-gene phylogenetics and phylogenomics.</title>
        <authorList>
            <person name="Vandepol N."/>
            <person name="Liber J."/>
            <person name="Desiro A."/>
            <person name="Na H."/>
            <person name="Kennedy M."/>
            <person name="Barry K."/>
            <person name="Grigoriev I.V."/>
            <person name="Miller A.N."/>
            <person name="O'Donnell K."/>
            <person name="Stajich J.E."/>
            <person name="Bonito G."/>
        </authorList>
    </citation>
    <scope>NUCLEOTIDE SEQUENCE</scope>
    <source>
        <strain evidence="6">MES-2147</strain>
    </source>
</reference>
<evidence type="ECO:0000313" key="6">
    <source>
        <dbReference type="EMBL" id="KAF9941052.1"/>
    </source>
</evidence>
<dbReference type="PROSITE" id="PS50014">
    <property type="entry name" value="BROMODOMAIN_2"/>
    <property type="match status" value="1"/>
</dbReference>
<feature type="domain" description="Protein kinase" evidence="4">
    <location>
        <begin position="837"/>
        <end position="1131"/>
    </location>
</feature>
<accession>A0A9P6LTX3</accession>
<dbReference type="EMBL" id="JAAAHW010009435">
    <property type="protein sequence ID" value="KAF9941052.1"/>
    <property type="molecule type" value="Genomic_DNA"/>
</dbReference>
<name>A0A9P6LTX3_9FUNG</name>
<dbReference type="PANTHER" id="PTHR24362:SF309">
    <property type="entry name" value="PROTEIN KINASE DOMAIN-CONTAINING PROTEIN"/>
    <property type="match status" value="1"/>
</dbReference>
<protein>
    <recommendedName>
        <fullName evidence="8">Protein kinase domain-containing protein</fullName>
    </recommendedName>
</protein>
<dbReference type="SMART" id="SM00220">
    <property type="entry name" value="S_TKc"/>
    <property type="match status" value="1"/>
</dbReference>
<dbReference type="InterPro" id="IPR011009">
    <property type="entry name" value="Kinase-like_dom_sf"/>
</dbReference>
<feature type="non-terminal residue" evidence="6">
    <location>
        <position position="1159"/>
    </location>
</feature>
<organism evidence="6 7">
    <name type="scientific">Modicella reniformis</name>
    <dbReference type="NCBI Taxonomy" id="1440133"/>
    <lineage>
        <taxon>Eukaryota</taxon>
        <taxon>Fungi</taxon>
        <taxon>Fungi incertae sedis</taxon>
        <taxon>Mucoromycota</taxon>
        <taxon>Mortierellomycotina</taxon>
        <taxon>Mortierellomycetes</taxon>
        <taxon>Mortierellales</taxon>
        <taxon>Mortierellaceae</taxon>
        <taxon>Modicella</taxon>
    </lineage>
</organism>
<dbReference type="InterPro" id="IPR000719">
    <property type="entry name" value="Prot_kinase_dom"/>
</dbReference>
<dbReference type="InterPro" id="IPR001487">
    <property type="entry name" value="Bromodomain"/>
</dbReference>
<dbReference type="Gene3D" id="1.20.920.10">
    <property type="entry name" value="Bromodomain-like"/>
    <property type="match status" value="1"/>
</dbReference>
<dbReference type="CDD" id="cd04369">
    <property type="entry name" value="Bromodomain"/>
    <property type="match status" value="1"/>
</dbReference>
<feature type="compositionally biased region" description="Polar residues" evidence="3">
    <location>
        <begin position="1"/>
        <end position="15"/>
    </location>
</feature>
<feature type="region of interest" description="Disordered" evidence="3">
    <location>
        <begin position="641"/>
        <end position="715"/>
    </location>
</feature>
<dbReference type="Pfam" id="PF00069">
    <property type="entry name" value="Pkinase"/>
    <property type="match status" value="1"/>
</dbReference>
<evidence type="ECO:0000256" key="3">
    <source>
        <dbReference type="SAM" id="MobiDB-lite"/>
    </source>
</evidence>
<evidence type="ECO:0000313" key="7">
    <source>
        <dbReference type="Proteomes" id="UP000749646"/>
    </source>
</evidence>
<keyword evidence="7" id="KW-1185">Reference proteome</keyword>
<evidence type="ECO:0000256" key="1">
    <source>
        <dbReference type="ARBA" id="ARBA00023117"/>
    </source>
</evidence>
<gene>
    <name evidence="6" type="ORF">BGZ65_005387</name>
</gene>
<dbReference type="PANTHER" id="PTHR24362">
    <property type="entry name" value="SERINE/THREONINE-PROTEIN KINASE NEK"/>
    <property type="match status" value="1"/>
</dbReference>
<dbReference type="SUPFAM" id="SSF47370">
    <property type="entry name" value="Bromodomain"/>
    <property type="match status" value="1"/>
</dbReference>